<evidence type="ECO:0000259" key="11">
    <source>
        <dbReference type="Pfam" id="PF02885"/>
    </source>
</evidence>
<name>A0A399RBL2_9PROT</name>
<keyword evidence="9" id="KW-0479">Metal-binding</keyword>
<dbReference type="GO" id="GO:0000287">
    <property type="term" value="F:magnesium ion binding"/>
    <property type="evidence" value="ECO:0007669"/>
    <property type="project" value="UniProtKB-UniRule"/>
</dbReference>
<dbReference type="Proteomes" id="UP000265845">
    <property type="component" value="Unassembled WGS sequence"/>
</dbReference>
<proteinExistence type="inferred from homology"/>
<dbReference type="Gene3D" id="3.40.1030.10">
    <property type="entry name" value="Nucleoside phosphorylase/phosphoribosyltransferase catalytic domain"/>
    <property type="match status" value="1"/>
</dbReference>
<keyword evidence="6 9" id="KW-0057">Aromatic amino acid biosynthesis</keyword>
<protein>
    <recommendedName>
        <fullName evidence="9">Anthranilate phosphoribosyltransferase</fullName>
        <ecNumber evidence="9">2.4.2.18</ecNumber>
    </recommendedName>
</protein>
<dbReference type="InterPro" id="IPR000312">
    <property type="entry name" value="Glycosyl_Trfase_fam3"/>
</dbReference>
<evidence type="ECO:0000256" key="2">
    <source>
        <dbReference type="ARBA" id="ARBA00022605"/>
    </source>
</evidence>
<comment type="subunit">
    <text evidence="9">Homodimer.</text>
</comment>
<feature type="binding site" evidence="9">
    <location>
        <begin position="92"/>
        <end position="95"/>
    </location>
    <ligand>
        <name>5-phospho-alpha-D-ribose 1-diphosphate</name>
        <dbReference type="ChEBI" id="CHEBI:58017"/>
    </ligand>
</feature>
<feature type="binding site" evidence="9">
    <location>
        <position position="113"/>
    </location>
    <ligand>
        <name>anthranilate</name>
        <dbReference type="ChEBI" id="CHEBI:16567"/>
        <label>1</label>
    </ligand>
</feature>
<evidence type="ECO:0000256" key="6">
    <source>
        <dbReference type="ARBA" id="ARBA00023141"/>
    </source>
</evidence>
<dbReference type="GO" id="GO:0005829">
    <property type="term" value="C:cytosol"/>
    <property type="evidence" value="ECO:0007669"/>
    <property type="project" value="TreeGrafter"/>
</dbReference>
<feature type="binding site" evidence="9">
    <location>
        <position position="82"/>
    </location>
    <ligand>
        <name>5-phospho-alpha-D-ribose 1-diphosphate</name>
        <dbReference type="ChEBI" id="CHEBI:58017"/>
    </ligand>
</feature>
<evidence type="ECO:0000256" key="5">
    <source>
        <dbReference type="ARBA" id="ARBA00022822"/>
    </source>
</evidence>
<feature type="binding site" evidence="9">
    <location>
        <position position="122"/>
    </location>
    <ligand>
        <name>5-phospho-alpha-D-ribose 1-diphosphate</name>
        <dbReference type="ChEBI" id="CHEBI:58017"/>
    </ligand>
</feature>
<dbReference type="SUPFAM" id="SSF47648">
    <property type="entry name" value="Nucleoside phosphorylase/phosphoribosyltransferase N-terminal domain"/>
    <property type="match status" value="1"/>
</dbReference>
<gene>
    <name evidence="9 12" type="primary">trpD</name>
    <name evidence="12" type="ORF">D1222_11180</name>
</gene>
<feature type="binding site" evidence="9">
    <location>
        <position position="228"/>
    </location>
    <ligand>
        <name>Mg(2+)</name>
        <dbReference type="ChEBI" id="CHEBI:18420"/>
        <label>2</label>
    </ligand>
</feature>
<dbReference type="EMBL" id="QWGA01000007">
    <property type="protein sequence ID" value="RIJ28926.1"/>
    <property type="molecule type" value="Genomic_DNA"/>
</dbReference>
<comment type="similarity">
    <text evidence="8">In the C-terminal section; belongs to the anthranilate phosphoribosyltransferase family.</text>
</comment>
<keyword evidence="13" id="KW-1185">Reference proteome</keyword>
<feature type="domain" description="Glycosyl transferase family 3 N-terminal" evidence="11">
    <location>
        <begin position="8"/>
        <end position="68"/>
    </location>
</feature>
<comment type="pathway">
    <text evidence="1 9">Amino-acid biosynthesis; L-tryptophan biosynthesis; L-tryptophan from chorismate: step 2/5.</text>
</comment>
<dbReference type="OrthoDB" id="9806430at2"/>
<sequence>MTQSLDIAIKALARSEELAVEVLEASFDTLLSGEGAPEQVGAFLMGLAVRGETSNELFAGAKAMRRHARTVDAAGPLLDTCGTGGLPWKSLNTSTASALVIAACGGRVAKHGNRSVPPKTGSADVLEALGVELDITAQTFEHCLEKAGVGFLFARSHHSAMRHVAPIRASLGIRTIFNLLGPLSNPANATHQILGVYDERWLDPMAETLLKLGIEKAWVVHGVDGIDEISISGETKVREVAGGQITSLTITPADAGLDTSPLSALEGGAPDDNAGAIRDLLEGRPGPFRDVVLLNASAGLTLLGIAEDLRHGVTLASDAIDSGRALHTLSLLADISSGKAS</sequence>
<feature type="binding site" evidence="9">
    <location>
        <position position="90"/>
    </location>
    <ligand>
        <name>5-phospho-alpha-D-ribose 1-diphosphate</name>
        <dbReference type="ChEBI" id="CHEBI:58017"/>
    </ligand>
</feature>
<keyword evidence="4 9" id="KW-0808">Transferase</keyword>
<keyword evidence="9" id="KW-0460">Magnesium</keyword>
<dbReference type="SUPFAM" id="SSF52418">
    <property type="entry name" value="Nucleoside phosphorylase/phosphoribosyltransferase catalytic domain"/>
    <property type="match status" value="1"/>
</dbReference>
<evidence type="ECO:0000256" key="1">
    <source>
        <dbReference type="ARBA" id="ARBA00004907"/>
    </source>
</evidence>
<comment type="similarity">
    <text evidence="9">Belongs to the anthranilate phosphoribosyltransferase family.</text>
</comment>
<feature type="binding site" evidence="9">
    <location>
        <position position="228"/>
    </location>
    <ligand>
        <name>Mg(2+)</name>
        <dbReference type="ChEBI" id="CHEBI:18420"/>
        <label>1</label>
    </ligand>
</feature>
<comment type="function">
    <text evidence="9">Catalyzes the transfer of the phosphoribosyl group of 5-phosphorylribose-1-pyrophosphate (PRPP) to anthranilate to yield N-(5'-phosphoribosyl)-anthranilate (PRA).</text>
</comment>
<evidence type="ECO:0000256" key="9">
    <source>
        <dbReference type="HAMAP-Rule" id="MF_00211"/>
    </source>
</evidence>
<feature type="domain" description="Glycosyl transferase family 3" evidence="10">
    <location>
        <begin position="76"/>
        <end position="326"/>
    </location>
</feature>
<evidence type="ECO:0000313" key="13">
    <source>
        <dbReference type="Proteomes" id="UP000265845"/>
    </source>
</evidence>
<keyword evidence="5 9" id="KW-0822">Tryptophan biosynthesis</keyword>
<evidence type="ECO:0000256" key="8">
    <source>
        <dbReference type="ARBA" id="ARBA00061188"/>
    </source>
</evidence>
<comment type="caution">
    <text evidence="9">Lacks conserved residue(s) required for the propagation of feature annotation.</text>
</comment>
<feature type="binding site" evidence="9">
    <location>
        <position position="94"/>
    </location>
    <ligand>
        <name>Mg(2+)</name>
        <dbReference type="ChEBI" id="CHEBI:18420"/>
        <label>1</label>
    </ligand>
</feature>
<organism evidence="12 13">
    <name type="scientific">Henriciella algicola</name>
    <dbReference type="NCBI Taxonomy" id="1608422"/>
    <lineage>
        <taxon>Bacteria</taxon>
        <taxon>Pseudomonadati</taxon>
        <taxon>Pseudomonadota</taxon>
        <taxon>Alphaproteobacteria</taxon>
        <taxon>Hyphomonadales</taxon>
        <taxon>Hyphomonadaceae</taxon>
        <taxon>Henriciella</taxon>
    </lineage>
</organism>
<dbReference type="UniPathway" id="UPA00035">
    <property type="reaction ID" value="UER00041"/>
</dbReference>
<dbReference type="Gene3D" id="1.20.970.10">
    <property type="entry name" value="Transferase, Pyrimidine Nucleoside Phosphorylase, Chain C"/>
    <property type="match status" value="1"/>
</dbReference>
<accession>A0A399RBL2</accession>
<dbReference type="HAMAP" id="MF_00211">
    <property type="entry name" value="TrpD"/>
    <property type="match status" value="1"/>
</dbReference>
<dbReference type="GO" id="GO:0004048">
    <property type="term" value="F:anthranilate phosphoribosyltransferase activity"/>
    <property type="evidence" value="ECO:0007669"/>
    <property type="project" value="UniProtKB-UniRule"/>
</dbReference>
<keyword evidence="2 9" id="KW-0028">Amino-acid biosynthesis</keyword>
<dbReference type="EC" id="2.4.2.18" evidence="9"/>
<evidence type="ECO:0000313" key="12">
    <source>
        <dbReference type="EMBL" id="RIJ28926.1"/>
    </source>
</evidence>
<evidence type="ECO:0000256" key="3">
    <source>
        <dbReference type="ARBA" id="ARBA00022676"/>
    </source>
</evidence>
<feature type="binding site" evidence="9">
    <location>
        <position position="168"/>
    </location>
    <ligand>
        <name>anthranilate</name>
        <dbReference type="ChEBI" id="CHEBI:16567"/>
        <label>2</label>
    </ligand>
</feature>
<dbReference type="RefSeq" id="WP_119454343.1">
    <property type="nucleotide sequence ID" value="NZ_QWGA01000007.1"/>
</dbReference>
<dbReference type="Pfam" id="PF02885">
    <property type="entry name" value="Glycos_trans_3N"/>
    <property type="match status" value="1"/>
</dbReference>
<dbReference type="InterPro" id="IPR035902">
    <property type="entry name" value="Nuc_phospho_transferase"/>
</dbReference>
<dbReference type="InterPro" id="IPR005940">
    <property type="entry name" value="Anthranilate_Pribosyl_Tfrase"/>
</dbReference>
<dbReference type="NCBIfam" id="TIGR01245">
    <property type="entry name" value="trpD"/>
    <property type="match status" value="1"/>
</dbReference>
<dbReference type="InterPro" id="IPR017459">
    <property type="entry name" value="Glycosyl_Trfase_fam3_N_dom"/>
</dbReference>
<dbReference type="GO" id="GO:0000162">
    <property type="term" value="P:L-tryptophan biosynthetic process"/>
    <property type="evidence" value="ECO:0007669"/>
    <property type="project" value="UniProtKB-UniRule"/>
</dbReference>
<comment type="catalytic activity">
    <reaction evidence="7 9">
        <text>N-(5-phospho-beta-D-ribosyl)anthranilate + diphosphate = 5-phospho-alpha-D-ribose 1-diphosphate + anthranilate</text>
        <dbReference type="Rhea" id="RHEA:11768"/>
        <dbReference type="ChEBI" id="CHEBI:16567"/>
        <dbReference type="ChEBI" id="CHEBI:18277"/>
        <dbReference type="ChEBI" id="CHEBI:33019"/>
        <dbReference type="ChEBI" id="CHEBI:58017"/>
        <dbReference type="EC" id="2.4.2.18"/>
    </reaction>
</comment>
<keyword evidence="3 9" id="KW-0328">Glycosyltransferase</keyword>
<dbReference type="Pfam" id="PF00591">
    <property type="entry name" value="Glycos_transf_3"/>
    <property type="match status" value="1"/>
</dbReference>
<comment type="cofactor">
    <cofactor evidence="9">
        <name>Mg(2+)</name>
        <dbReference type="ChEBI" id="CHEBI:18420"/>
    </cofactor>
    <text evidence="9">Binds 2 magnesium ions per monomer.</text>
</comment>
<dbReference type="PANTHER" id="PTHR43285:SF2">
    <property type="entry name" value="ANTHRANILATE PHOSPHORIBOSYLTRANSFERASE"/>
    <property type="match status" value="1"/>
</dbReference>
<evidence type="ECO:0000259" key="10">
    <source>
        <dbReference type="Pfam" id="PF00591"/>
    </source>
</evidence>
<dbReference type="FunFam" id="3.40.1030.10:FF:000002">
    <property type="entry name" value="Anthranilate phosphoribosyltransferase"/>
    <property type="match status" value="1"/>
</dbReference>
<reference evidence="12 13" key="1">
    <citation type="submission" date="2018-08" db="EMBL/GenBank/DDBJ databases">
        <title>Henriciella mobilis sp. nov., isolated from seawater.</title>
        <authorList>
            <person name="Cheng H."/>
            <person name="Wu Y.-H."/>
            <person name="Xu X.-W."/>
            <person name="Guo L.-L."/>
        </authorList>
    </citation>
    <scope>NUCLEOTIDE SEQUENCE [LARGE SCALE GENOMIC DNA]</scope>
    <source>
        <strain evidence="12 13">CCUG67844</strain>
    </source>
</reference>
<evidence type="ECO:0000256" key="7">
    <source>
        <dbReference type="ARBA" id="ARBA00052328"/>
    </source>
</evidence>
<feature type="binding site" evidence="9">
    <location>
        <position position="82"/>
    </location>
    <ligand>
        <name>anthranilate</name>
        <dbReference type="ChEBI" id="CHEBI:16567"/>
        <label>1</label>
    </ligand>
</feature>
<feature type="binding site" evidence="9">
    <location>
        <position position="227"/>
    </location>
    <ligand>
        <name>Mg(2+)</name>
        <dbReference type="ChEBI" id="CHEBI:18420"/>
        <label>2</label>
    </ligand>
</feature>
<evidence type="ECO:0000256" key="4">
    <source>
        <dbReference type="ARBA" id="ARBA00022679"/>
    </source>
</evidence>
<comment type="caution">
    <text evidence="12">The sequence shown here is derived from an EMBL/GenBank/DDBJ whole genome shotgun (WGS) entry which is preliminary data.</text>
</comment>
<dbReference type="PANTHER" id="PTHR43285">
    <property type="entry name" value="ANTHRANILATE PHOSPHORIBOSYLTRANSFERASE"/>
    <property type="match status" value="1"/>
</dbReference>
<dbReference type="InterPro" id="IPR036320">
    <property type="entry name" value="Glycosyl_Trfase_fam3_N_dom_sf"/>
</dbReference>
<dbReference type="AlphaFoldDB" id="A0A399RBL2"/>